<reference evidence="2" key="1">
    <citation type="submission" date="2021-01" db="EMBL/GenBank/DDBJ databases">
        <authorList>
            <person name="Corre E."/>
            <person name="Pelletier E."/>
            <person name="Niang G."/>
            <person name="Scheremetjew M."/>
            <person name="Finn R."/>
            <person name="Kale V."/>
            <person name="Holt S."/>
            <person name="Cochrane G."/>
            <person name="Meng A."/>
            <person name="Brown T."/>
            <person name="Cohen L."/>
        </authorList>
    </citation>
    <scope>NUCLEOTIDE SEQUENCE</scope>
    <source>
        <strain evidence="2">CCMP1381</strain>
    </source>
</reference>
<accession>A0A7S2FT57</accession>
<evidence type="ECO:0000256" key="1">
    <source>
        <dbReference type="SAM" id="MobiDB-lite"/>
    </source>
</evidence>
<evidence type="ECO:0000313" key="2">
    <source>
        <dbReference type="EMBL" id="CAD9411521.1"/>
    </source>
</evidence>
<feature type="compositionally biased region" description="Basic and acidic residues" evidence="1">
    <location>
        <begin position="107"/>
        <end position="119"/>
    </location>
</feature>
<organism evidence="2">
    <name type="scientific">Octactis speculum</name>
    <dbReference type="NCBI Taxonomy" id="3111310"/>
    <lineage>
        <taxon>Eukaryota</taxon>
        <taxon>Sar</taxon>
        <taxon>Stramenopiles</taxon>
        <taxon>Ochrophyta</taxon>
        <taxon>Dictyochophyceae</taxon>
        <taxon>Dictyochales</taxon>
        <taxon>Dictyochaceae</taxon>
        <taxon>Octactis</taxon>
    </lineage>
</organism>
<dbReference type="AlphaFoldDB" id="A0A7S2FT57"/>
<name>A0A7S2FT57_9STRA</name>
<dbReference type="EMBL" id="HBGS01021976">
    <property type="protein sequence ID" value="CAD9411521.1"/>
    <property type="molecule type" value="Transcribed_RNA"/>
</dbReference>
<proteinExistence type="predicted"/>
<feature type="region of interest" description="Disordered" evidence="1">
    <location>
        <begin position="107"/>
        <end position="133"/>
    </location>
</feature>
<gene>
    <name evidence="2" type="ORF">DSPE1174_LOCUS11200</name>
</gene>
<protein>
    <submittedName>
        <fullName evidence="2">Uncharacterized protein</fullName>
    </submittedName>
</protein>
<sequence length="133" mass="15064">MALYAPVHPQREPNDGLLCDELQEASSRKYMRICVPQAIQFASLESSFHVGIWKDSGSLHMTHTKALVFSYLGILDQIRAFLPSEELEAKLDGLFFRPISSVIASRRREDTRKNRRTEDVAVEPGESEHPPVV</sequence>